<accession>A0ACC3D846</accession>
<evidence type="ECO:0000313" key="1">
    <source>
        <dbReference type="EMBL" id="KAK3063401.1"/>
    </source>
</evidence>
<reference evidence="1" key="1">
    <citation type="submission" date="2024-09" db="EMBL/GenBank/DDBJ databases">
        <title>Black Yeasts Isolated from many extreme environments.</title>
        <authorList>
            <person name="Coleine C."/>
            <person name="Stajich J.E."/>
            <person name="Selbmann L."/>
        </authorList>
    </citation>
    <scope>NUCLEOTIDE SEQUENCE</scope>
    <source>
        <strain evidence="1">CCFEE 5737</strain>
    </source>
</reference>
<name>A0ACC3D846_9PEZI</name>
<comment type="caution">
    <text evidence="1">The sequence shown here is derived from an EMBL/GenBank/DDBJ whole genome shotgun (WGS) entry which is preliminary data.</text>
</comment>
<organism evidence="1 2">
    <name type="scientific">Coniosporium uncinatum</name>
    <dbReference type="NCBI Taxonomy" id="93489"/>
    <lineage>
        <taxon>Eukaryota</taxon>
        <taxon>Fungi</taxon>
        <taxon>Dikarya</taxon>
        <taxon>Ascomycota</taxon>
        <taxon>Pezizomycotina</taxon>
        <taxon>Dothideomycetes</taxon>
        <taxon>Dothideomycetes incertae sedis</taxon>
        <taxon>Coniosporium</taxon>
    </lineage>
</organism>
<proteinExistence type="predicted"/>
<keyword evidence="2" id="KW-1185">Reference proteome</keyword>
<evidence type="ECO:0000313" key="2">
    <source>
        <dbReference type="Proteomes" id="UP001186974"/>
    </source>
</evidence>
<dbReference type="EMBL" id="JAWDJW010006864">
    <property type="protein sequence ID" value="KAK3063401.1"/>
    <property type="molecule type" value="Genomic_DNA"/>
</dbReference>
<dbReference type="Proteomes" id="UP001186974">
    <property type="component" value="Unassembled WGS sequence"/>
</dbReference>
<protein>
    <submittedName>
        <fullName evidence="1">Uncharacterized protein</fullName>
    </submittedName>
</protein>
<sequence>MRFTFPFLLVALAALVLAQDDAQMHGPPFNKRDAVDSATDSVEDSDLYDDEGGLTLSKRAALTVGNTRTCIGNNFSGSCWVKQQPLRKCQELPKPYAKNVGSFRPDSRTTCRLFSMDGCHQTDWYVKKVDSPGYTSPGAAPYGRGATSVMCWKKGDKEPIFI</sequence>
<gene>
    <name evidence="1" type="ORF">LTS18_000680</name>
</gene>